<dbReference type="Proteomes" id="UP001596047">
    <property type="component" value="Unassembled WGS sequence"/>
</dbReference>
<evidence type="ECO:0008006" key="3">
    <source>
        <dbReference type="Google" id="ProtNLM"/>
    </source>
</evidence>
<reference evidence="2" key="1">
    <citation type="journal article" date="2019" name="Int. J. Syst. Evol. Microbiol.">
        <title>The Global Catalogue of Microorganisms (GCM) 10K type strain sequencing project: providing services to taxonomists for standard genome sequencing and annotation.</title>
        <authorList>
            <consortium name="The Broad Institute Genomics Platform"/>
            <consortium name="The Broad Institute Genome Sequencing Center for Infectious Disease"/>
            <person name="Wu L."/>
            <person name="Ma J."/>
        </authorList>
    </citation>
    <scope>NUCLEOTIDE SEQUENCE [LARGE SCALE GENOMIC DNA]</scope>
    <source>
        <strain evidence="2">CGMCC 1.3240</strain>
    </source>
</reference>
<name>A0ABW0VYB5_9BACL</name>
<dbReference type="SUPFAM" id="SSF53335">
    <property type="entry name" value="S-adenosyl-L-methionine-dependent methyltransferases"/>
    <property type="match status" value="1"/>
</dbReference>
<gene>
    <name evidence="1" type="ORF">ACFPYJ_11985</name>
</gene>
<dbReference type="Pfam" id="PF11599">
    <property type="entry name" value="AviRa"/>
    <property type="match status" value="1"/>
</dbReference>
<dbReference type="RefSeq" id="WP_379188378.1">
    <property type="nucleotide sequence ID" value="NZ_JBHSOW010000042.1"/>
</dbReference>
<sequence length="244" mass="27451">MIYTYTKVKENYEHFASGKVLYGAGGMTSFPVRLASEIVQRCFELLRKRGVEEPYSLYDPCCGGGYMLTVIGLLHGPNLSQIIASDIDSERLQLAERNLSLLSQEGLMKRVNQLQELYRIYNKSSHQDAIHSADQLAQLVATVNLQNITCFQADVNDCYRHESKCTHPNIIIADLPYGSLASWKGGSDNPVEGFFESIHRIADPSSSVVAVIADKSQPLRSALFKRLQYERIGKRHFGLFECIR</sequence>
<comment type="caution">
    <text evidence="1">The sequence shown here is derived from an EMBL/GenBank/DDBJ whole genome shotgun (WGS) entry which is preliminary data.</text>
</comment>
<organism evidence="1 2">
    <name type="scientific">Paenibacillus solisilvae</name>
    <dbReference type="NCBI Taxonomy" id="2486751"/>
    <lineage>
        <taxon>Bacteria</taxon>
        <taxon>Bacillati</taxon>
        <taxon>Bacillota</taxon>
        <taxon>Bacilli</taxon>
        <taxon>Bacillales</taxon>
        <taxon>Paenibacillaceae</taxon>
        <taxon>Paenibacillus</taxon>
    </lineage>
</organism>
<dbReference type="Gene3D" id="1.10.287.540">
    <property type="entry name" value="Helix hairpin bin"/>
    <property type="match status" value="1"/>
</dbReference>
<dbReference type="EMBL" id="JBHSOW010000042">
    <property type="protein sequence ID" value="MFC5649829.1"/>
    <property type="molecule type" value="Genomic_DNA"/>
</dbReference>
<keyword evidence="2" id="KW-1185">Reference proteome</keyword>
<evidence type="ECO:0000313" key="2">
    <source>
        <dbReference type="Proteomes" id="UP001596047"/>
    </source>
</evidence>
<dbReference type="Gene3D" id="3.40.50.150">
    <property type="entry name" value="Vaccinia Virus protein VP39"/>
    <property type="match status" value="1"/>
</dbReference>
<dbReference type="InterPro" id="IPR029063">
    <property type="entry name" value="SAM-dependent_MTases_sf"/>
</dbReference>
<accession>A0ABW0VYB5</accession>
<protein>
    <recommendedName>
        <fullName evidence="3">rRNA methyltransferase</fullName>
    </recommendedName>
</protein>
<proteinExistence type="predicted"/>
<evidence type="ECO:0000313" key="1">
    <source>
        <dbReference type="EMBL" id="MFC5649829.1"/>
    </source>
</evidence>
<dbReference type="InterPro" id="IPR024268">
    <property type="entry name" value="AviRa"/>
</dbReference>